<gene>
    <name evidence="5" type="primary">espG3</name>
    <name evidence="5" type="ORF">MARA_34240</name>
</gene>
<organism evidence="5 6">
    <name type="scientific">Mycolicibacterium arabiense</name>
    <dbReference type="NCBI Taxonomy" id="1286181"/>
    <lineage>
        <taxon>Bacteria</taxon>
        <taxon>Bacillati</taxon>
        <taxon>Actinomycetota</taxon>
        <taxon>Actinomycetes</taxon>
        <taxon>Mycobacteriales</taxon>
        <taxon>Mycobacteriaceae</taxon>
        <taxon>Mycolicibacterium</taxon>
    </lineage>
</organism>
<keyword evidence="3" id="KW-0963">Cytoplasm</keyword>
<sequence>MGANAVELTAEQAWFVAESAGAGYFPWVLAITPPYADESLRPVFEARMRAELSELGVMVTDRVTAPVTRWVTTACRPTRWLELRFVSGSGDMLRGLVARRGRQERDGHSGDDVVVALRNGGLVTFSHVDVDHPQALVPVLTAGLSGRPPASFAEFAVAARIGAKADERLRNGAALADVVENLGIPAGARHVVEAAFAPDRCYVEIVAGDHRDGHRVSTEVGVSIVDTSAGRVLVSPSKAYDGEWVSTFAPGTPLAIAAAVERLTATLPDGEWFPEAHLTRDFDQRTEDQRCPTPSRRA</sequence>
<dbReference type="KEGG" id="marz:MARA_34240"/>
<accession>A0A7I7S110</accession>
<dbReference type="GO" id="GO:0005737">
    <property type="term" value="C:cytoplasm"/>
    <property type="evidence" value="ECO:0007669"/>
    <property type="project" value="UniProtKB-SubCell"/>
</dbReference>
<dbReference type="Proteomes" id="UP000467428">
    <property type="component" value="Chromosome"/>
</dbReference>
<dbReference type="EMBL" id="AP022593">
    <property type="protein sequence ID" value="BBY49956.1"/>
    <property type="molecule type" value="Genomic_DNA"/>
</dbReference>
<evidence type="ECO:0000313" key="6">
    <source>
        <dbReference type="Proteomes" id="UP000467428"/>
    </source>
</evidence>
<keyword evidence="4" id="KW-0143">Chaperone</keyword>
<name>A0A7I7S110_9MYCO</name>
<evidence type="ECO:0000256" key="4">
    <source>
        <dbReference type="ARBA" id="ARBA00023186"/>
    </source>
</evidence>
<geneLocation type="plasmid" evidence="6">
    <name>pjcm18538 dna</name>
</geneLocation>
<protein>
    <submittedName>
        <fullName evidence="5">ESX-3 secretion-associated protein EspG3</fullName>
    </submittedName>
</protein>
<reference evidence="5 6" key="1">
    <citation type="journal article" date="2019" name="Emerg. Microbes Infect.">
        <title>Comprehensive subspecies identification of 175 nontuberculous mycobacteria species based on 7547 genomic profiles.</title>
        <authorList>
            <person name="Matsumoto Y."/>
            <person name="Kinjo T."/>
            <person name="Motooka D."/>
            <person name="Nabeya D."/>
            <person name="Jung N."/>
            <person name="Uechi K."/>
            <person name="Horii T."/>
            <person name="Iida T."/>
            <person name="Fujita J."/>
            <person name="Nakamura S."/>
        </authorList>
    </citation>
    <scope>NUCLEOTIDE SEQUENCE [LARGE SCALE GENOMIC DNA]</scope>
    <source>
        <strain evidence="5 6">JCM 18538</strain>
    </source>
</reference>
<comment type="subcellular location">
    <subcellularLocation>
        <location evidence="1">Cytoplasm</location>
    </subcellularLocation>
</comment>
<dbReference type="InterPro" id="IPR025734">
    <property type="entry name" value="EspG"/>
</dbReference>
<dbReference type="Pfam" id="PF14011">
    <property type="entry name" value="ESX-1_EspG"/>
    <property type="match status" value="1"/>
</dbReference>
<evidence type="ECO:0000256" key="2">
    <source>
        <dbReference type="ARBA" id="ARBA00006411"/>
    </source>
</evidence>
<evidence type="ECO:0000313" key="5">
    <source>
        <dbReference type="EMBL" id="BBY49956.1"/>
    </source>
</evidence>
<keyword evidence="6" id="KW-1185">Reference proteome</keyword>
<evidence type="ECO:0000256" key="3">
    <source>
        <dbReference type="ARBA" id="ARBA00022490"/>
    </source>
</evidence>
<proteinExistence type="inferred from homology"/>
<dbReference type="RefSeq" id="WP_163919499.1">
    <property type="nucleotide sequence ID" value="NZ_AP022593.1"/>
</dbReference>
<dbReference type="AlphaFoldDB" id="A0A7I7S110"/>
<evidence type="ECO:0000256" key="1">
    <source>
        <dbReference type="ARBA" id="ARBA00004496"/>
    </source>
</evidence>
<comment type="similarity">
    <text evidence="2">Belongs to the EspG family.</text>
</comment>